<dbReference type="InterPro" id="IPR051712">
    <property type="entry name" value="ARTD-AVP"/>
</dbReference>
<sequence>MICVIDSCKNSAKDEDHELCPTHLNIWIANPSVLPSTIRIQNSTKYTNLVEIPKGSPSFLEVEKKFMKDWVKPNANGVRIEAIYNIYLHPEIVQNYKNYRAQVEDRGKYKAKGLYEGNEMILYHGTDHLCSIIFDTDKQSLLCKGTNCGGCGILMNGFDMAKEKPKIYPLQVGQNNQGRSFQRLGQGLYFTPYSSKAHYYGHGGQKVCPNDSSRTCRIMFMSKIVVGNPWQPHCVSQDARGPPEGFDSTWGKKGNCPHGSSVLVYEEYAIYRHDACLPVRYIAYSYTSTVE</sequence>
<accession>A0A9N9FTH8</accession>
<evidence type="ECO:0000259" key="1">
    <source>
        <dbReference type="PROSITE" id="PS51059"/>
    </source>
</evidence>
<dbReference type="PANTHER" id="PTHR45740:SF2">
    <property type="entry name" value="POLY [ADP-RIBOSE] POLYMERASE"/>
    <property type="match status" value="1"/>
</dbReference>
<protein>
    <submittedName>
        <fullName evidence="2">14074_t:CDS:1</fullName>
    </submittedName>
</protein>
<proteinExistence type="predicted"/>
<dbReference type="SUPFAM" id="SSF56399">
    <property type="entry name" value="ADP-ribosylation"/>
    <property type="match status" value="1"/>
</dbReference>
<feature type="domain" description="PARP catalytic" evidence="1">
    <location>
        <begin position="35"/>
        <end position="291"/>
    </location>
</feature>
<dbReference type="GO" id="GO:0005634">
    <property type="term" value="C:nucleus"/>
    <property type="evidence" value="ECO:0007669"/>
    <property type="project" value="TreeGrafter"/>
</dbReference>
<comment type="caution">
    <text evidence="2">The sequence shown here is derived from an EMBL/GenBank/DDBJ whole genome shotgun (WGS) entry which is preliminary data.</text>
</comment>
<organism evidence="2 3">
    <name type="scientific">Acaulospora morrowiae</name>
    <dbReference type="NCBI Taxonomy" id="94023"/>
    <lineage>
        <taxon>Eukaryota</taxon>
        <taxon>Fungi</taxon>
        <taxon>Fungi incertae sedis</taxon>
        <taxon>Mucoromycota</taxon>
        <taxon>Glomeromycotina</taxon>
        <taxon>Glomeromycetes</taxon>
        <taxon>Diversisporales</taxon>
        <taxon>Acaulosporaceae</taxon>
        <taxon>Acaulospora</taxon>
    </lineage>
</organism>
<dbReference type="InterPro" id="IPR012317">
    <property type="entry name" value="Poly(ADP-ribose)pol_cat_dom"/>
</dbReference>
<keyword evidence="3" id="KW-1185">Reference proteome</keyword>
<gene>
    <name evidence="2" type="ORF">AMORRO_LOCUS5760</name>
</gene>
<dbReference type="PROSITE" id="PS51059">
    <property type="entry name" value="PARP_CATALYTIC"/>
    <property type="match status" value="1"/>
</dbReference>
<reference evidence="2" key="1">
    <citation type="submission" date="2021-06" db="EMBL/GenBank/DDBJ databases">
        <authorList>
            <person name="Kallberg Y."/>
            <person name="Tangrot J."/>
            <person name="Rosling A."/>
        </authorList>
    </citation>
    <scope>NUCLEOTIDE SEQUENCE</scope>
    <source>
        <strain evidence="2">CL551</strain>
    </source>
</reference>
<dbReference type="OrthoDB" id="9514740at2759"/>
<evidence type="ECO:0000313" key="3">
    <source>
        <dbReference type="Proteomes" id="UP000789342"/>
    </source>
</evidence>
<dbReference type="GO" id="GO:1990404">
    <property type="term" value="F:NAD+-protein mono-ADP-ribosyltransferase activity"/>
    <property type="evidence" value="ECO:0007669"/>
    <property type="project" value="TreeGrafter"/>
</dbReference>
<dbReference type="GO" id="GO:0003950">
    <property type="term" value="F:NAD+ poly-ADP-ribosyltransferase activity"/>
    <property type="evidence" value="ECO:0007669"/>
    <property type="project" value="InterPro"/>
</dbReference>
<dbReference type="AlphaFoldDB" id="A0A9N9FTH8"/>
<dbReference type="PANTHER" id="PTHR45740">
    <property type="entry name" value="POLY [ADP-RIBOSE] POLYMERASE"/>
    <property type="match status" value="1"/>
</dbReference>
<evidence type="ECO:0000313" key="2">
    <source>
        <dbReference type="EMBL" id="CAG8555203.1"/>
    </source>
</evidence>
<dbReference type="Gene3D" id="3.90.228.10">
    <property type="match status" value="1"/>
</dbReference>
<dbReference type="Proteomes" id="UP000789342">
    <property type="component" value="Unassembled WGS sequence"/>
</dbReference>
<name>A0A9N9FTH8_9GLOM</name>
<dbReference type="EMBL" id="CAJVPV010003597">
    <property type="protein sequence ID" value="CAG8555203.1"/>
    <property type="molecule type" value="Genomic_DNA"/>
</dbReference>